<sequence length="157" mass="18011">MGRRPCWTYLPRSADLHHCGRSCHRRWAHYLSPDIKHDKITEEEEELITKLHSSAGNRELPGGTDSDIRNYWKTVIKKKLVSQNGNHFSPQKINKPTADNQTNSSTVKHSKLNLKLTLTPPCQRQVSCSYSSLGLQTKQCCCNKCNKVRCIWHISKP</sequence>
<keyword evidence="5" id="KW-0804">Transcription</keyword>
<evidence type="ECO:0000256" key="6">
    <source>
        <dbReference type="ARBA" id="ARBA00023242"/>
    </source>
</evidence>
<keyword evidence="6" id="KW-0539">Nucleus</keyword>
<dbReference type="EMBL" id="KI536925">
    <property type="protein sequence ID" value="ESR38657.1"/>
    <property type="molecule type" value="Genomic_DNA"/>
</dbReference>
<evidence type="ECO:0000256" key="4">
    <source>
        <dbReference type="ARBA" id="ARBA00023125"/>
    </source>
</evidence>
<dbReference type="SUPFAM" id="SSF46689">
    <property type="entry name" value="Homeodomain-like"/>
    <property type="match status" value="1"/>
</dbReference>
<gene>
    <name evidence="9" type="ORF">CICLE_v10027484mg</name>
</gene>
<evidence type="ECO:0000256" key="2">
    <source>
        <dbReference type="ARBA" id="ARBA00022737"/>
    </source>
</evidence>
<dbReference type="PANTHER" id="PTHR47997:SF75">
    <property type="entry name" value="MYB DOMAIN PROTEIN 55"/>
    <property type="match status" value="1"/>
</dbReference>
<comment type="subcellular location">
    <subcellularLocation>
        <location evidence="1">Nucleus</location>
    </subcellularLocation>
</comment>
<feature type="domain" description="HTH myb-type" evidence="8">
    <location>
        <begin position="32"/>
        <end position="80"/>
    </location>
</feature>
<dbReference type="eggNOG" id="KOG0048">
    <property type="taxonomic scope" value="Eukaryota"/>
</dbReference>
<organism evidence="9 10">
    <name type="scientific">Citrus clementina</name>
    <name type="common">Clementine</name>
    <name type="synonym">Citrus deliciosa x Citrus sinensis</name>
    <dbReference type="NCBI Taxonomy" id="85681"/>
    <lineage>
        <taxon>Eukaryota</taxon>
        <taxon>Viridiplantae</taxon>
        <taxon>Streptophyta</taxon>
        <taxon>Embryophyta</taxon>
        <taxon>Tracheophyta</taxon>
        <taxon>Spermatophyta</taxon>
        <taxon>Magnoliopsida</taxon>
        <taxon>eudicotyledons</taxon>
        <taxon>Gunneridae</taxon>
        <taxon>Pentapetalae</taxon>
        <taxon>rosids</taxon>
        <taxon>malvids</taxon>
        <taxon>Sapindales</taxon>
        <taxon>Rutaceae</taxon>
        <taxon>Aurantioideae</taxon>
        <taxon>Citrus</taxon>
    </lineage>
</organism>
<accession>V4SDP9</accession>
<dbReference type="OMA" id="RCIWHIS"/>
<dbReference type="InterPro" id="IPR017930">
    <property type="entry name" value="Myb_dom"/>
</dbReference>
<dbReference type="InParanoid" id="V4SDP9"/>
<dbReference type="PROSITE" id="PS51294">
    <property type="entry name" value="HTH_MYB"/>
    <property type="match status" value="1"/>
</dbReference>
<keyword evidence="3" id="KW-0805">Transcription regulation</keyword>
<evidence type="ECO:0000313" key="10">
    <source>
        <dbReference type="Proteomes" id="UP000030687"/>
    </source>
</evidence>
<dbReference type="KEGG" id="cic:CICLE_v10027484mg"/>
<evidence type="ECO:0000256" key="7">
    <source>
        <dbReference type="SAM" id="MobiDB-lite"/>
    </source>
</evidence>
<reference evidence="9 10" key="1">
    <citation type="submission" date="2013-10" db="EMBL/GenBank/DDBJ databases">
        <authorList>
            <consortium name="International Citrus Genome Consortium"/>
            <person name="Jenkins J."/>
            <person name="Schmutz J."/>
            <person name="Prochnik S."/>
            <person name="Rokhsar D."/>
            <person name="Gmitter F."/>
            <person name="Ollitrault P."/>
            <person name="Machado M."/>
            <person name="Talon M."/>
            <person name="Wincker P."/>
            <person name="Jaillon O."/>
            <person name="Morgante M."/>
        </authorList>
    </citation>
    <scope>NUCLEOTIDE SEQUENCE</scope>
    <source>
        <strain evidence="10">cv. Clemenules</strain>
    </source>
</reference>
<evidence type="ECO:0000256" key="1">
    <source>
        <dbReference type="ARBA" id="ARBA00004123"/>
    </source>
</evidence>
<dbReference type="GO" id="GO:0003677">
    <property type="term" value="F:DNA binding"/>
    <property type="evidence" value="ECO:0007669"/>
    <property type="project" value="UniProtKB-KW"/>
</dbReference>
<proteinExistence type="predicted"/>
<protein>
    <recommendedName>
        <fullName evidence="8">HTH myb-type domain-containing protein</fullName>
    </recommendedName>
</protein>
<keyword evidence="10" id="KW-1185">Reference proteome</keyword>
<evidence type="ECO:0000259" key="8">
    <source>
        <dbReference type="PROSITE" id="PS51294"/>
    </source>
</evidence>
<feature type="region of interest" description="Disordered" evidence="7">
    <location>
        <begin position="85"/>
        <end position="106"/>
    </location>
</feature>
<name>V4SDP9_CITCL</name>
<keyword evidence="4" id="KW-0238">DNA-binding</keyword>
<dbReference type="Gramene" id="ESR38657">
    <property type="protein sequence ID" value="ESR38657"/>
    <property type="gene ID" value="CICLE_v10027484mg"/>
</dbReference>
<evidence type="ECO:0000256" key="3">
    <source>
        <dbReference type="ARBA" id="ARBA00023015"/>
    </source>
</evidence>
<dbReference type="Gene3D" id="1.10.10.60">
    <property type="entry name" value="Homeodomain-like"/>
    <property type="match status" value="1"/>
</dbReference>
<dbReference type="STRING" id="85681.V4SDP9"/>
<dbReference type="InterPro" id="IPR009057">
    <property type="entry name" value="Homeodomain-like_sf"/>
</dbReference>
<dbReference type="InterPro" id="IPR051953">
    <property type="entry name" value="Plant_SW-associated_TFs"/>
</dbReference>
<keyword evidence="2" id="KW-0677">Repeat</keyword>
<dbReference type="Proteomes" id="UP000030687">
    <property type="component" value="Unassembled WGS sequence"/>
</dbReference>
<dbReference type="AlphaFoldDB" id="V4SDP9"/>
<evidence type="ECO:0000313" key="9">
    <source>
        <dbReference type="EMBL" id="ESR38657.1"/>
    </source>
</evidence>
<dbReference type="GO" id="GO:0005634">
    <property type="term" value="C:nucleus"/>
    <property type="evidence" value="ECO:0007669"/>
    <property type="project" value="UniProtKB-SubCell"/>
</dbReference>
<evidence type="ECO:0000256" key="5">
    <source>
        <dbReference type="ARBA" id="ARBA00023163"/>
    </source>
</evidence>
<dbReference type="PANTHER" id="PTHR47997">
    <property type="entry name" value="MYB DOMAIN PROTEIN 55"/>
    <property type="match status" value="1"/>
</dbReference>